<evidence type="ECO:0000256" key="4">
    <source>
        <dbReference type="ARBA" id="ARBA00023295"/>
    </source>
</evidence>
<dbReference type="InterPro" id="IPR017853">
    <property type="entry name" value="GH"/>
</dbReference>
<feature type="domain" description="Beta-mannosidase Ig-fold" evidence="6">
    <location>
        <begin position="656"/>
        <end position="714"/>
    </location>
</feature>
<dbReference type="FunFam" id="3.20.20.80:FF:000050">
    <property type="entry name" value="Beta-mannosidase B"/>
    <property type="match status" value="1"/>
</dbReference>
<proteinExistence type="predicted"/>
<dbReference type="InterPro" id="IPR041625">
    <property type="entry name" value="Beta-mannosidase_Ig"/>
</dbReference>
<gene>
    <name evidence="7" type="ORF">UFOPK2579_02686</name>
</gene>
<dbReference type="Gene3D" id="2.60.120.260">
    <property type="entry name" value="Galactose-binding domain-like"/>
    <property type="match status" value="1"/>
</dbReference>
<dbReference type="AlphaFoldDB" id="A0A6J6SDW4"/>
<dbReference type="PANTHER" id="PTHR43730">
    <property type="entry name" value="BETA-MANNOSIDASE"/>
    <property type="match status" value="1"/>
</dbReference>
<accession>A0A6J6SDW4</accession>
<dbReference type="GO" id="GO:0004567">
    <property type="term" value="F:beta-mannosidase activity"/>
    <property type="evidence" value="ECO:0007669"/>
    <property type="project" value="UniProtKB-EC"/>
</dbReference>
<dbReference type="PANTHER" id="PTHR43730:SF1">
    <property type="entry name" value="BETA-MANNOSIDASE"/>
    <property type="match status" value="1"/>
</dbReference>
<sequence>MVGYAANQHRPHAFTVILGATNELLVRFSPPLPAALASVDLAAEVQQVNDLFARIRPDDPPLADDAIALRAARPQVRKATFSWGWDFALRLPSIGILSPVTLRSEVPVLDDLHVRYTDLDLTARTVRLQVTASTPAPSTVEVLDPDGAVVATLRSETADLDVDLPLRDVRLWWSHDLGTPDLYTVRVTCGEVERVLRIGFRTIEVDRSPDPDEDARHFRFVLNGLPTFARGACWVPPSMLVGSMTDDTTTSLVELARDGGMTMLRVWGGGVYPSEAFYDACDRLGVMVWQDFMFACFDYPDDSGTLVTETALEAEHQVRRLRHHASLALWCGENEVQGIHEIVHGVLLPRDRGAEIFLEVLPQVVQRLDPDRTYWPGSPWAERDDELLNGTRDGDRHAWEGWHGSVVGNVGGPTEFASMGEKVHWTRYDHDPGRFISEFGIHASPELATLRRWVGDADMSLGSAALEHRIKDTPKTKGFDLIDYETGLPTTVEEYVDVSMACQAEGLKHGVEHYRRRQPHCSGTLVWQFNDPWPGLSWSVIDYDLVPKAGYYALQRAYAPVLASFAVVDGVATLWVSNSGHEPVSLELTVGLGAVSAAEHSSQSLHVTAAAYSSVPVWTSPLPLGTTDVVWVRERSGLVPANRRFGGRLKELPLCDAEVSAEVLKRADDQAVVRVSAATYAYAVRLHADHPGVRFSTNYVDLLAGETVDIEVTGLEAGARLSVASYRSPAVEVS</sequence>
<evidence type="ECO:0000259" key="5">
    <source>
        <dbReference type="Pfam" id="PF00703"/>
    </source>
</evidence>
<dbReference type="InterPro" id="IPR006102">
    <property type="entry name" value="Ig-like_GH2"/>
</dbReference>
<dbReference type="InterPro" id="IPR050887">
    <property type="entry name" value="Beta-mannosidase_GH2"/>
</dbReference>
<evidence type="ECO:0000256" key="3">
    <source>
        <dbReference type="ARBA" id="ARBA00022801"/>
    </source>
</evidence>
<feature type="domain" description="Glycoside hydrolase family 2 immunoglobulin-like beta-sandwich" evidence="5">
    <location>
        <begin position="124"/>
        <end position="201"/>
    </location>
</feature>
<dbReference type="Pfam" id="PF17753">
    <property type="entry name" value="Ig_mannosidase"/>
    <property type="match status" value="1"/>
</dbReference>
<dbReference type="Pfam" id="PF00703">
    <property type="entry name" value="Glyco_hydro_2"/>
    <property type="match status" value="1"/>
</dbReference>
<evidence type="ECO:0000313" key="7">
    <source>
        <dbReference type="EMBL" id="CAB4732858.1"/>
    </source>
</evidence>
<dbReference type="SUPFAM" id="SSF49303">
    <property type="entry name" value="beta-Galactosidase/glucuronidase domain"/>
    <property type="match status" value="2"/>
</dbReference>
<keyword evidence="4" id="KW-0326">Glycosidase</keyword>
<evidence type="ECO:0000259" key="6">
    <source>
        <dbReference type="Pfam" id="PF17753"/>
    </source>
</evidence>
<dbReference type="InterPro" id="IPR036156">
    <property type="entry name" value="Beta-gal/glucu_dom_sf"/>
</dbReference>
<name>A0A6J6SDW4_9ZZZZ</name>
<organism evidence="7">
    <name type="scientific">freshwater metagenome</name>
    <dbReference type="NCBI Taxonomy" id="449393"/>
    <lineage>
        <taxon>unclassified sequences</taxon>
        <taxon>metagenomes</taxon>
        <taxon>ecological metagenomes</taxon>
    </lineage>
</organism>
<dbReference type="EC" id="3.2.1.25" evidence="2"/>
<reference evidence="7" key="1">
    <citation type="submission" date="2020-05" db="EMBL/GenBank/DDBJ databases">
        <authorList>
            <person name="Chiriac C."/>
            <person name="Salcher M."/>
            <person name="Ghai R."/>
            <person name="Kavagutti S V."/>
        </authorList>
    </citation>
    <scope>NUCLEOTIDE SEQUENCE</scope>
</reference>
<protein>
    <recommendedName>
        <fullName evidence="2">beta-mannosidase</fullName>
        <ecNumber evidence="2">3.2.1.25</ecNumber>
    </recommendedName>
</protein>
<evidence type="ECO:0000256" key="2">
    <source>
        <dbReference type="ARBA" id="ARBA00012754"/>
    </source>
</evidence>
<dbReference type="InterPro" id="IPR013783">
    <property type="entry name" value="Ig-like_fold"/>
</dbReference>
<dbReference type="SUPFAM" id="SSF51445">
    <property type="entry name" value="(Trans)glycosidases"/>
    <property type="match status" value="1"/>
</dbReference>
<keyword evidence="3" id="KW-0378">Hydrolase</keyword>
<dbReference type="EMBL" id="CAEZXR010000427">
    <property type="protein sequence ID" value="CAB4732858.1"/>
    <property type="molecule type" value="Genomic_DNA"/>
</dbReference>
<evidence type="ECO:0000256" key="1">
    <source>
        <dbReference type="ARBA" id="ARBA00000829"/>
    </source>
</evidence>
<dbReference type="GO" id="GO:0006516">
    <property type="term" value="P:glycoprotein catabolic process"/>
    <property type="evidence" value="ECO:0007669"/>
    <property type="project" value="TreeGrafter"/>
</dbReference>
<comment type="catalytic activity">
    <reaction evidence="1">
        <text>Hydrolysis of terminal, non-reducing beta-D-mannose residues in beta-D-mannosides.</text>
        <dbReference type="EC" id="3.2.1.25"/>
    </reaction>
</comment>
<dbReference type="Gene3D" id="2.60.40.10">
    <property type="entry name" value="Immunoglobulins"/>
    <property type="match status" value="2"/>
</dbReference>
<dbReference type="GO" id="GO:0005975">
    <property type="term" value="P:carbohydrate metabolic process"/>
    <property type="evidence" value="ECO:0007669"/>
    <property type="project" value="InterPro"/>
</dbReference>
<dbReference type="Gene3D" id="3.20.20.80">
    <property type="entry name" value="Glycosidases"/>
    <property type="match status" value="1"/>
</dbReference>